<keyword evidence="1" id="KW-0732">Signal</keyword>
<dbReference type="Proteomes" id="UP000593566">
    <property type="component" value="Unassembled WGS sequence"/>
</dbReference>
<dbReference type="AlphaFoldDB" id="A0A8H6CR60"/>
<reference evidence="2 3" key="1">
    <citation type="journal article" date="2020" name="Genomics">
        <title>Complete, high-quality genomes from long-read metagenomic sequencing of two wolf lichen thalli reveals enigmatic genome architecture.</title>
        <authorList>
            <person name="McKenzie S.K."/>
            <person name="Walston R.F."/>
            <person name="Allen J.L."/>
        </authorList>
    </citation>
    <scope>NUCLEOTIDE SEQUENCE [LARGE SCALE GENOMIC DNA]</scope>
    <source>
        <strain evidence="2">WasteWater1</strain>
    </source>
</reference>
<comment type="caution">
    <text evidence="2">The sequence shown here is derived from an EMBL/GenBank/DDBJ whole genome shotgun (WGS) entry which is preliminary data.</text>
</comment>
<accession>A0A8H6CR60</accession>
<feature type="chain" id="PRO_5034937971" evidence="1">
    <location>
        <begin position="19"/>
        <end position="179"/>
    </location>
</feature>
<dbReference type="RefSeq" id="XP_037156098.1">
    <property type="nucleotide sequence ID" value="XM_037298762.1"/>
</dbReference>
<evidence type="ECO:0000313" key="3">
    <source>
        <dbReference type="Proteomes" id="UP000593566"/>
    </source>
</evidence>
<evidence type="ECO:0000256" key="1">
    <source>
        <dbReference type="SAM" id="SignalP"/>
    </source>
</evidence>
<proteinExistence type="predicted"/>
<dbReference type="EMBL" id="JACCJB010000004">
    <property type="protein sequence ID" value="KAF6228164.1"/>
    <property type="molecule type" value="Genomic_DNA"/>
</dbReference>
<evidence type="ECO:0000313" key="2">
    <source>
        <dbReference type="EMBL" id="KAF6228164.1"/>
    </source>
</evidence>
<organism evidence="2 3">
    <name type="scientific">Letharia lupina</name>
    <dbReference type="NCBI Taxonomy" id="560253"/>
    <lineage>
        <taxon>Eukaryota</taxon>
        <taxon>Fungi</taxon>
        <taxon>Dikarya</taxon>
        <taxon>Ascomycota</taxon>
        <taxon>Pezizomycotina</taxon>
        <taxon>Lecanoromycetes</taxon>
        <taxon>OSLEUM clade</taxon>
        <taxon>Lecanoromycetidae</taxon>
        <taxon>Lecanorales</taxon>
        <taxon>Lecanorineae</taxon>
        <taxon>Parmeliaceae</taxon>
        <taxon>Letharia</taxon>
    </lineage>
</organism>
<feature type="signal peptide" evidence="1">
    <location>
        <begin position="1"/>
        <end position="18"/>
    </location>
</feature>
<protein>
    <submittedName>
        <fullName evidence="2">Uncharacterized protein</fullName>
    </submittedName>
</protein>
<sequence length="179" mass="19836">MLFSLTPLTLGFVVHVLGQGCPIPNTFDYHNFTTQTIRSFQGVYGSNFNETITFCDLEIKSFELNDWRIIPVLAQSADSGQSQYNEKGAMLTGGTYLAPNGSVVWKGFGFSANGPYDCAFALNGNGSEADGYYTFLDQFNASTPAGETGPWLLYYEREPTREECSLVYRDYKCGAAWTL</sequence>
<name>A0A8H6CR60_9LECA</name>
<dbReference type="GeneID" id="59336291"/>
<keyword evidence="3" id="KW-1185">Reference proteome</keyword>
<gene>
    <name evidence="2" type="ORF">HO133_007894</name>
</gene>